<dbReference type="InterPro" id="IPR050250">
    <property type="entry name" value="Macrolide_Exporter_MacB"/>
</dbReference>
<comment type="subcellular location">
    <subcellularLocation>
        <location evidence="1">Cell membrane</location>
        <topology evidence="1">Multi-pass membrane protein</topology>
    </subcellularLocation>
</comment>
<dbReference type="PANTHER" id="PTHR30572:SF4">
    <property type="entry name" value="ABC TRANSPORTER PERMEASE YTRF"/>
    <property type="match status" value="1"/>
</dbReference>
<evidence type="ECO:0000313" key="10">
    <source>
        <dbReference type="Proteomes" id="UP000233419"/>
    </source>
</evidence>
<gene>
    <name evidence="9" type="ORF">CXP39_00745</name>
</gene>
<organism evidence="9 10">
    <name type="scientific">Mesoplasma syrphidae</name>
    <dbReference type="NCBI Taxonomy" id="225999"/>
    <lineage>
        <taxon>Bacteria</taxon>
        <taxon>Bacillati</taxon>
        <taxon>Mycoplasmatota</taxon>
        <taxon>Mollicutes</taxon>
        <taxon>Entomoplasmatales</taxon>
        <taxon>Entomoplasmataceae</taxon>
        <taxon>Mesoplasma</taxon>
    </lineage>
</organism>
<feature type="domain" description="ABC3 transporter permease C-terminal" evidence="8">
    <location>
        <begin position="368"/>
        <end position="486"/>
    </location>
</feature>
<feature type="transmembrane region" description="Helical" evidence="7">
    <location>
        <begin position="360"/>
        <end position="383"/>
    </location>
</feature>
<evidence type="ECO:0000256" key="7">
    <source>
        <dbReference type="SAM" id="Phobius"/>
    </source>
</evidence>
<evidence type="ECO:0000313" key="9">
    <source>
        <dbReference type="EMBL" id="AUF83337.1"/>
    </source>
</evidence>
<name>A0A2K9C4X8_9MOLU</name>
<reference evidence="9 10" key="1">
    <citation type="submission" date="2017-12" db="EMBL/GenBank/DDBJ databases">
        <title>Mesoplasma syrphidae YJS, Complete Genome.</title>
        <authorList>
            <person name="Knight T.F."/>
            <person name="Citino T."/>
            <person name="Rubinstein R."/>
            <person name="Neuschaefer Z."/>
        </authorList>
    </citation>
    <scope>NUCLEOTIDE SEQUENCE [LARGE SCALE GENOMIC DNA]</scope>
    <source>
        <strain evidence="9 10">YJS</strain>
    </source>
</reference>
<feature type="domain" description="ABC3 transporter permease C-terminal" evidence="8">
    <location>
        <begin position="1243"/>
        <end position="1362"/>
    </location>
</feature>
<evidence type="ECO:0000256" key="3">
    <source>
        <dbReference type="ARBA" id="ARBA00022692"/>
    </source>
</evidence>
<dbReference type="SUPFAM" id="SSF81665">
    <property type="entry name" value="Calcium ATPase, transmembrane domain M"/>
    <property type="match status" value="1"/>
</dbReference>
<dbReference type="PANTHER" id="PTHR30572">
    <property type="entry name" value="MEMBRANE COMPONENT OF TRANSPORTER-RELATED"/>
    <property type="match status" value="1"/>
</dbReference>
<feature type="transmembrane region" description="Helical" evidence="7">
    <location>
        <begin position="1237"/>
        <end position="1265"/>
    </location>
</feature>
<evidence type="ECO:0000256" key="4">
    <source>
        <dbReference type="ARBA" id="ARBA00022989"/>
    </source>
</evidence>
<evidence type="ECO:0000256" key="6">
    <source>
        <dbReference type="ARBA" id="ARBA00038076"/>
    </source>
</evidence>
<keyword evidence="10" id="KW-1185">Reference proteome</keyword>
<evidence type="ECO:0000259" key="8">
    <source>
        <dbReference type="Pfam" id="PF02687"/>
    </source>
</evidence>
<keyword evidence="4 7" id="KW-1133">Transmembrane helix</keyword>
<dbReference type="InterPro" id="IPR023298">
    <property type="entry name" value="ATPase_P-typ_TM_dom_sf"/>
</dbReference>
<feature type="transmembrane region" description="Helical" evidence="7">
    <location>
        <begin position="1285"/>
        <end position="1311"/>
    </location>
</feature>
<feature type="transmembrane region" description="Helical" evidence="7">
    <location>
        <begin position="21"/>
        <end position="44"/>
    </location>
</feature>
<feature type="transmembrane region" description="Helical" evidence="7">
    <location>
        <begin position="1331"/>
        <end position="1355"/>
    </location>
</feature>
<feature type="transmembrane region" description="Helical" evidence="7">
    <location>
        <begin position="408"/>
        <end position="431"/>
    </location>
</feature>
<feature type="transmembrane region" description="Helical" evidence="7">
    <location>
        <begin position="457"/>
        <end position="483"/>
    </location>
</feature>
<proteinExistence type="inferred from homology"/>
<dbReference type="Proteomes" id="UP000233419">
    <property type="component" value="Chromosome"/>
</dbReference>
<accession>A0A2K9C4X8</accession>
<comment type="similarity">
    <text evidence="6">Belongs to the ABC-4 integral membrane protein family.</text>
</comment>
<sequence>MRSMRLILKNSLRNSFKNLSQIFGLTMLVAMLALVISLMSSISIRVLDNYNALKEDSNQHNIILQIDPFENVPTQDVSQGAPKNLVEAQQYWMAKLQKEYSRESMAFDWSRTEARKFSQVYNNNHIMDLKAIAKTNYDEINGVDKLVIYQGKGYDDQHTRNVVLDTTFAFENKIAIGNIIRLQKDSLGDQMLVASRDNKGTTEKQFQAIDELQKKGIDESYKEGEFSNYDWYQVSGLGNSADFVMPVLDANTPIPNKQHEGLIYLHPSNFGLIKQDNGFYQYDQTYGKLTVTSNNEWEAFFNLKTKSGITPTNEQVERINSSWKQLINIRNEQKRYVYAIGDSAYRYNNRTNTIESTLKIYHGITSVTVILLFIVCLYTIGLITRKQIDKSKSQVGTMKALGYRRRQIIFNYVTTPFITAVMGSIIGFILAQPVQIVLIDQVSNYFSLNFSTWKFDYIGFLNVAVILWIFLTVIAFLIALLIFKSSALNLMNANKSTKVTRFGIAIKRLNFRNSFGSKIRTALLINSFGKLSCVGAVVLIASGVMTVAYAAPNALNINRHAAYNGIDYNQLVEYNEPISNNPYTFLKAYNKSIPNPEYKKAKLANQSGEYWTNAPLKSFDNTYDMNKIIDAYINRQIPSDYFSLMIEDDENFASGVLAANMKLTNSYGLNIGINLQKLMAQKATRPIPGDGSEIMYIFALNQWPDLVKFFDNIKDNKDDQLRATKILQGFYKKYVNSIFLSLPEIGDEEKSNLQKISEFNQADGSQQYLKTADQLLDSYKIAMEISPAIKEFNKFNQLINAKILTPPVFKISDGTNVLGENRMYDTEEEQNSKDDKYETIDLESLSDQETLDAYTYKYMKWFLMYFFGRIDHVIIQAAYSRSPYFVQQNIKDAVKNDREFNTSFSLVPLDDLDQIGTYMNAQSKNSFNFKIYGLDNLEDPFMKLYDEKNHSLNQKLFKDSNENEIVINQTVAQKMSLKKGDIVDLNVIKKVLTDENNSPYTLDQYSGGNEYGSSPYDHQFRQYSDTTSNSKSVKLAGKTLAGGLASIGEVYQAILDGEADIVDQKSLTTFKVAGIHDGYGTAAAWISNQNANKILGYDLVEDYLWIKQFSRQWGNEFKNSKNEAIYLENWKLGMSLEEFKRDYLNSSDINTATKSQKIYQMFKNSNPIFNYKYSLSEDIGDLKSTISTYQRYGDYSPFGMNGGYKDGVLADGAAEGSIKSIVPTQISKDILNQMSDLVLIVMIFAIVLVLIITFVIILLTTNLIITDNARFIATMKVLGYRNNYIAKTILGMYFIVIGITFVVGTAIGWYIYMSALRIVATNSNMVLPMVFPFWLVLTVALSVLGIYFVTIAYGFKAITKINTIKMLQNTEL</sequence>
<protein>
    <submittedName>
        <fullName evidence="9">ABC transporter permease</fullName>
    </submittedName>
</protein>
<dbReference type="GO" id="GO:0005886">
    <property type="term" value="C:plasma membrane"/>
    <property type="evidence" value="ECO:0007669"/>
    <property type="project" value="UniProtKB-SubCell"/>
</dbReference>
<keyword evidence="2" id="KW-1003">Cell membrane</keyword>
<evidence type="ECO:0000256" key="5">
    <source>
        <dbReference type="ARBA" id="ARBA00023136"/>
    </source>
</evidence>
<dbReference type="EMBL" id="CP025257">
    <property type="protein sequence ID" value="AUF83337.1"/>
    <property type="molecule type" value="Genomic_DNA"/>
</dbReference>
<keyword evidence="3 7" id="KW-0812">Transmembrane</keyword>
<feature type="transmembrane region" description="Helical" evidence="7">
    <location>
        <begin position="528"/>
        <end position="551"/>
    </location>
</feature>
<dbReference type="GO" id="GO:0022857">
    <property type="term" value="F:transmembrane transporter activity"/>
    <property type="evidence" value="ECO:0007669"/>
    <property type="project" value="TreeGrafter"/>
</dbReference>
<dbReference type="InterPro" id="IPR003838">
    <property type="entry name" value="ABC3_permease_C"/>
</dbReference>
<keyword evidence="5 7" id="KW-0472">Membrane</keyword>
<dbReference type="Pfam" id="PF02687">
    <property type="entry name" value="FtsX"/>
    <property type="match status" value="2"/>
</dbReference>
<evidence type="ECO:0000256" key="1">
    <source>
        <dbReference type="ARBA" id="ARBA00004651"/>
    </source>
</evidence>
<dbReference type="KEGG" id="msyr:CXP39_00745"/>
<evidence type="ECO:0000256" key="2">
    <source>
        <dbReference type="ARBA" id="ARBA00022475"/>
    </source>
</evidence>